<evidence type="ECO:0000313" key="1">
    <source>
        <dbReference type="EMBL" id="CAG8806572.1"/>
    </source>
</evidence>
<comment type="caution">
    <text evidence="1">The sequence shown here is derived from an EMBL/GenBank/DDBJ whole genome shotgun (WGS) entry which is preliminary data.</text>
</comment>
<name>A0ACA9RT71_9GLOM</name>
<dbReference type="Proteomes" id="UP000789920">
    <property type="component" value="Unassembled WGS sequence"/>
</dbReference>
<reference evidence="1" key="1">
    <citation type="submission" date="2021-06" db="EMBL/GenBank/DDBJ databases">
        <authorList>
            <person name="Kallberg Y."/>
            <person name="Tangrot J."/>
            <person name="Rosling A."/>
        </authorList>
    </citation>
    <scope>NUCLEOTIDE SEQUENCE</scope>
    <source>
        <strain evidence="1">MA461A</strain>
    </source>
</reference>
<dbReference type="EMBL" id="CAJVQC010066609">
    <property type="protein sequence ID" value="CAG8806572.1"/>
    <property type="molecule type" value="Genomic_DNA"/>
</dbReference>
<accession>A0ACA9RT71</accession>
<sequence>GSSIHISDFVCESIRRLKLSDYEIGINGLLPDSMHLKYTEAVECAIPIFERTHPNKIALFMFDNSSNHGSFAEDALLVSQIGMKDGTKKPLLRDGTMPDGSKHIMTYIDNANVKRPKGIKRVLEERGLWIPGLIKKYDTCKKNKSDPNNPNCCTSRILSAQPDFAAQRSCIREINNAYELGLSGKAADFAVKKYRSHRQIPEQVLEEFAHD</sequence>
<feature type="non-terminal residue" evidence="1">
    <location>
        <position position="1"/>
    </location>
</feature>
<proteinExistence type="predicted"/>
<keyword evidence="2" id="KW-1185">Reference proteome</keyword>
<gene>
    <name evidence="1" type="ORF">RPERSI_LOCUS22188</name>
</gene>
<evidence type="ECO:0000313" key="2">
    <source>
        <dbReference type="Proteomes" id="UP000789920"/>
    </source>
</evidence>
<protein>
    <submittedName>
        <fullName evidence="1">5875_t:CDS:1</fullName>
    </submittedName>
</protein>
<organism evidence="1 2">
    <name type="scientific">Racocetra persica</name>
    <dbReference type="NCBI Taxonomy" id="160502"/>
    <lineage>
        <taxon>Eukaryota</taxon>
        <taxon>Fungi</taxon>
        <taxon>Fungi incertae sedis</taxon>
        <taxon>Mucoromycota</taxon>
        <taxon>Glomeromycotina</taxon>
        <taxon>Glomeromycetes</taxon>
        <taxon>Diversisporales</taxon>
        <taxon>Gigasporaceae</taxon>
        <taxon>Racocetra</taxon>
    </lineage>
</organism>